<evidence type="ECO:0000313" key="4">
    <source>
        <dbReference type="Proteomes" id="UP000603453"/>
    </source>
</evidence>
<feature type="domain" description="GST C-terminal" evidence="2">
    <location>
        <begin position="113"/>
        <end position="230"/>
    </location>
</feature>
<dbReference type="PANTHER" id="PTHR11571:SF150">
    <property type="entry name" value="GLUTATHIONE S-TRANSFERASE"/>
    <property type="match status" value="1"/>
</dbReference>
<proteinExistence type="predicted"/>
<dbReference type="OrthoDB" id="414243at2759"/>
<sequence length="230" mass="26408">MDTITLYYFNVGDRGILKSNIPVKFLLTYIMIPTVTNARGENVKLLLEDAGLNHNYIRLPRGEVWAAKKAQLIDEGFLSPTLPFIEVGDKKYGKAIPIMQYISAKLGNKYHGSDAEEDHYLAYVAEVTTEWYECLRTSFFGTDQDKEHHIKNITPHYINLFEKFYAKHNGPYVLGDNITYPDFLIYHLLDDDLALCRLAGSPNLQKFAETFENRPNIKKYFATLPNLSSK</sequence>
<dbReference type="AlphaFoldDB" id="A0A8H7V873"/>
<dbReference type="Gene3D" id="1.20.1050.10">
    <property type="match status" value="1"/>
</dbReference>
<evidence type="ECO:0008006" key="5">
    <source>
        <dbReference type="Google" id="ProtNLM"/>
    </source>
</evidence>
<dbReference type="PANTHER" id="PTHR11571">
    <property type="entry name" value="GLUTATHIONE S-TRANSFERASE"/>
    <property type="match status" value="1"/>
</dbReference>
<protein>
    <recommendedName>
        <fullName evidence="5">Glutathione transferase</fullName>
    </recommendedName>
</protein>
<feature type="domain" description="GST N-terminal" evidence="1">
    <location>
        <begin position="27"/>
        <end position="110"/>
    </location>
</feature>
<dbReference type="PROSITE" id="PS50405">
    <property type="entry name" value="GST_CTER"/>
    <property type="match status" value="1"/>
</dbReference>
<dbReference type="EMBL" id="JAEPRD010000027">
    <property type="protein sequence ID" value="KAG2206993.1"/>
    <property type="molecule type" value="Genomic_DNA"/>
</dbReference>
<comment type="caution">
    <text evidence="3">The sequence shown here is derived from an EMBL/GenBank/DDBJ whole genome shotgun (WGS) entry which is preliminary data.</text>
</comment>
<name>A0A8H7V873_9FUNG</name>
<dbReference type="InterPro" id="IPR050213">
    <property type="entry name" value="GST_superfamily"/>
</dbReference>
<evidence type="ECO:0000259" key="2">
    <source>
        <dbReference type="PROSITE" id="PS50405"/>
    </source>
</evidence>
<evidence type="ECO:0000313" key="3">
    <source>
        <dbReference type="EMBL" id="KAG2206993.1"/>
    </source>
</evidence>
<dbReference type="GO" id="GO:0006749">
    <property type="term" value="P:glutathione metabolic process"/>
    <property type="evidence" value="ECO:0007669"/>
    <property type="project" value="TreeGrafter"/>
</dbReference>
<dbReference type="InterPro" id="IPR004046">
    <property type="entry name" value="GST_C"/>
</dbReference>
<dbReference type="SUPFAM" id="SSF47616">
    <property type="entry name" value="GST C-terminal domain-like"/>
    <property type="match status" value="1"/>
</dbReference>
<accession>A0A8H7V873</accession>
<reference evidence="3" key="1">
    <citation type="submission" date="2020-12" db="EMBL/GenBank/DDBJ databases">
        <title>Metabolic potential, ecology and presence of endohyphal bacteria is reflected in genomic diversity of Mucoromycotina.</title>
        <authorList>
            <person name="Muszewska A."/>
            <person name="Okrasinska A."/>
            <person name="Steczkiewicz K."/>
            <person name="Drgas O."/>
            <person name="Orlowska M."/>
            <person name="Perlinska-Lenart U."/>
            <person name="Aleksandrzak-Piekarczyk T."/>
            <person name="Szatraj K."/>
            <person name="Zielenkiewicz U."/>
            <person name="Pilsyk S."/>
            <person name="Malc E."/>
            <person name="Mieczkowski P."/>
            <person name="Kruszewska J.S."/>
            <person name="Biernat P."/>
            <person name="Pawlowska J."/>
        </authorList>
    </citation>
    <scope>NUCLEOTIDE SEQUENCE</scope>
    <source>
        <strain evidence="3">WA0000017839</strain>
    </source>
</reference>
<dbReference type="PROSITE" id="PS50404">
    <property type="entry name" value="GST_NTER"/>
    <property type="match status" value="1"/>
</dbReference>
<dbReference type="Pfam" id="PF14497">
    <property type="entry name" value="GST_C_3"/>
    <property type="match status" value="1"/>
</dbReference>
<dbReference type="GO" id="GO:0004364">
    <property type="term" value="F:glutathione transferase activity"/>
    <property type="evidence" value="ECO:0007669"/>
    <property type="project" value="TreeGrafter"/>
</dbReference>
<dbReference type="InterPro" id="IPR036249">
    <property type="entry name" value="Thioredoxin-like_sf"/>
</dbReference>
<dbReference type="InterPro" id="IPR004045">
    <property type="entry name" value="Glutathione_S-Trfase_N"/>
</dbReference>
<dbReference type="InterPro" id="IPR036282">
    <property type="entry name" value="Glutathione-S-Trfase_C_sf"/>
</dbReference>
<organism evidence="3 4">
    <name type="scientific">Mucor saturninus</name>
    <dbReference type="NCBI Taxonomy" id="64648"/>
    <lineage>
        <taxon>Eukaryota</taxon>
        <taxon>Fungi</taxon>
        <taxon>Fungi incertae sedis</taxon>
        <taxon>Mucoromycota</taxon>
        <taxon>Mucoromycotina</taxon>
        <taxon>Mucoromycetes</taxon>
        <taxon>Mucorales</taxon>
        <taxon>Mucorineae</taxon>
        <taxon>Mucoraceae</taxon>
        <taxon>Mucor</taxon>
    </lineage>
</organism>
<dbReference type="InterPro" id="IPR010987">
    <property type="entry name" value="Glutathione-S-Trfase_C-like"/>
</dbReference>
<dbReference type="Gene3D" id="3.40.30.10">
    <property type="entry name" value="Glutaredoxin"/>
    <property type="match status" value="1"/>
</dbReference>
<evidence type="ECO:0000259" key="1">
    <source>
        <dbReference type="PROSITE" id="PS50404"/>
    </source>
</evidence>
<dbReference type="SUPFAM" id="SSF52833">
    <property type="entry name" value="Thioredoxin-like"/>
    <property type="match status" value="1"/>
</dbReference>
<keyword evidence="4" id="KW-1185">Reference proteome</keyword>
<gene>
    <name evidence="3" type="ORF">INT47_008462</name>
</gene>
<dbReference type="Proteomes" id="UP000603453">
    <property type="component" value="Unassembled WGS sequence"/>
</dbReference>